<gene>
    <name evidence="1" type="ORF">Vau01_034070</name>
</gene>
<accession>A0A8J3Z1U7</accession>
<dbReference type="Proteomes" id="UP000612585">
    <property type="component" value="Unassembled WGS sequence"/>
</dbReference>
<organism evidence="1 2">
    <name type="scientific">Virgisporangium aurantiacum</name>
    <dbReference type="NCBI Taxonomy" id="175570"/>
    <lineage>
        <taxon>Bacteria</taxon>
        <taxon>Bacillati</taxon>
        <taxon>Actinomycetota</taxon>
        <taxon>Actinomycetes</taxon>
        <taxon>Micromonosporales</taxon>
        <taxon>Micromonosporaceae</taxon>
        <taxon>Virgisporangium</taxon>
    </lineage>
</organism>
<name>A0A8J3Z1U7_9ACTN</name>
<dbReference type="EMBL" id="BOPG01000022">
    <property type="protein sequence ID" value="GIJ55891.1"/>
    <property type="molecule type" value="Genomic_DNA"/>
</dbReference>
<evidence type="ECO:0000313" key="1">
    <source>
        <dbReference type="EMBL" id="GIJ55891.1"/>
    </source>
</evidence>
<proteinExistence type="predicted"/>
<reference evidence="1" key="1">
    <citation type="submission" date="2021-01" db="EMBL/GenBank/DDBJ databases">
        <title>Whole genome shotgun sequence of Virgisporangium aurantiacum NBRC 16421.</title>
        <authorList>
            <person name="Komaki H."/>
            <person name="Tamura T."/>
        </authorList>
    </citation>
    <scope>NUCLEOTIDE SEQUENCE</scope>
    <source>
        <strain evidence="1">NBRC 16421</strain>
    </source>
</reference>
<dbReference type="RefSeq" id="WP_203993330.1">
    <property type="nucleotide sequence ID" value="NZ_BOPG01000022.1"/>
</dbReference>
<keyword evidence="2" id="KW-1185">Reference proteome</keyword>
<evidence type="ECO:0000313" key="2">
    <source>
        <dbReference type="Proteomes" id="UP000612585"/>
    </source>
</evidence>
<comment type="caution">
    <text evidence="1">The sequence shown here is derived from an EMBL/GenBank/DDBJ whole genome shotgun (WGS) entry which is preliminary data.</text>
</comment>
<protein>
    <submittedName>
        <fullName evidence="1">Uncharacterized protein</fullName>
    </submittedName>
</protein>
<dbReference type="AlphaFoldDB" id="A0A8J3Z1U7"/>
<sequence length="146" mass="15684">MTDGDSPVPAPARRPWLATLEPLGASEQLESAGRLQVDGQDLKVIGQYLNELAASTRAIRREAAAGDVAATASRERYRSLGSDDIGPVMDMRAAFAGAAQQLDTDLDNLTKAIAHTAAAMEKLAKQYRDADERNKLDAATVRRYLG</sequence>